<evidence type="ECO:0000313" key="2">
    <source>
        <dbReference type="Proteomes" id="UP001335648"/>
    </source>
</evidence>
<gene>
    <name evidence="1" type="ORF">CesoFtcFv8_001283</name>
</gene>
<proteinExistence type="predicted"/>
<sequence length="89" mass="9754">MEIADTMANTMPFARVTFGQQMVTFSSLAIHGVSRNSFTQVAMRRKSPSDHLPLVSATMDPTLLKCAEGGWPLCYTGGERGQRFTTGRV</sequence>
<dbReference type="Proteomes" id="UP001335648">
    <property type="component" value="Unassembled WGS sequence"/>
</dbReference>
<protein>
    <submittedName>
        <fullName evidence="1">Uncharacterized protein</fullName>
    </submittedName>
</protein>
<organism evidence="1 2">
    <name type="scientific">Champsocephalus esox</name>
    <name type="common">pike icefish</name>
    <dbReference type="NCBI Taxonomy" id="159716"/>
    <lineage>
        <taxon>Eukaryota</taxon>
        <taxon>Metazoa</taxon>
        <taxon>Chordata</taxon>
        <taxon>Craniata</taxon>
        <taxon>Vertebrata</taxon>
        <taxon>Euteleostomi</taxon>
        <taxon>Actinopterygii</taxon>
        <taxon>Neopterygii</taxon>
        <taxon>Teleostei</taxon>
        <taxon>Neoteleostei</taxon>
        <taxon>Acanthomorphata</taxon>
        <taxon>Eupercaria</taxon>
        <taxon>Perciformes</taxon>
        <taxon>Notothenioidei</taxon>
        <taxon>Channichthyidae</taxon>
        <taxon>Champsocephalus</taxon>
    </lineage>
</organism>
<name>A0AAN8DDA3_9TELE</name>
<comment type="caution">
    <text evidence="1">The sequence shown here is derived from an EMBL/GenBank/DDBJ whole genome shotgun (WGS) entry which is preliminary data.</text>
</comment>
<dbReference type="AlphaFoldDB" id="A0AAN8DDA3"/>
<keyword evidence="2" id="KW-1185">Reference proteome</keyword>
<accession>A0AAN8DDA3</accession>
<reference evidence="1 2" key="1">
    <citation type="journal article" date="2023" name="Mol. Biol. Evol.">
        <title>Genomics of Secondarily Temperate Adaptation in the Only Non-Antarctic Icefish.</title>
        <authorList>
            <person name="Rivera-Colon A.G."/>
            <person name="Rayamajhi N."/>
            <person name="Minhas B.F."/>
            <person name="Madrigal G."/>
            <person name="Bilyk K.T."/>
            <person name="Yoon V."/>
            <person name="Hune M."/>
            <person name="Gregory S."/>
            <person name="Cheng C.H.C."/>
            <person name="Catchen J.M."/>
        </authorList>
    </citation>
    <scope>NUCLEOTIDE SEQUENCE [LARGE SCALE GENOMIC DNA]</scope>
    <source>
        <strain evidence="1">JC2023a</strain>
    </source>
</reference>
<dbReference type="EMBL" id="JAULUE010002046">
    <property type="protein sequence ID" value="KAK5915718.1"/>
    <property type="molecule type" value="Genomic_DNA"/>
</dbReference>
<evidence type="ECO:0000313" key="1">
    <source>
        <dbReference type="EMBL" id="KAK5915718.1"/>
    </source>
</evidence>